<organism evidence="2 3">
    <name type="scientific">Actinomortierella ambigua</name>
    <dbReference type="NCBI Taxonomy" id="1343610"/>
    <lineage>
        <taxon>Eukaryota</taxon>
        <taxon>Fungi</taxon>
        <taxon>Fungi incertae sedis</taxon>
        <taxon>Mucoromycota</taxon>
        <taxon>Mortierellomycotina</taxon>
        <taxon>Mortierellomycetes</taxon>
        <taxon>Mortierellales</taxon>
        <taxon>Mortierellaceae</taxon>
        <taxon>Actinomortierella</taxon>
    </lineage>
</organism>
<dbReference type="EMBL" id="JAAAJB010000002">
    <property type="protein sequence ID" value="KAG0270614.1"/>
    <property type="molecule type" value="Genomic_DNA"/>
</dbReference>
<accession>A0A9P6QJH7</accession>
<reference evidence="2" key="1">
    <citation type="journal article" date="2020" name="Fungal Divers.">
        <title>Resolving the Mortierellaceae phylogeny through synthesis of multi-gene phylogenetics and phylogenomics.</title>
        <authorList>
            <person name="Vandepol N."/>
            <person name="Liber J."/>
            <person name="Desiro A."/>
            <person name="Na H."/>
            <person name="Kennedy M."/>
            <person name="Barry K."/>
            <person name="Grigoriev I.V."/>
            <person name="Miller A.N."/>
            <person name="O'Donnell K."/>
            <person name="Stajich J.E."/>
            <person name="Bonito G."/>
        </authorList>
    </citation>
    <scope>NUCLEOTIDE SEQUENCE</scope>
    <source>
        <strain evidence="2">BC1065</strain>
    </source>
</reference>
<gene>
    <name evidence="2" type="ORF">DFQ27_002605</name>
</gene>
<evidence type="ECO:0000256" key="1">
    <source>
        <dbReference type="SAM" id="MobiDB-lite"/>
    </source>
</evidence>
<protein>
    <submittedName>
        <fullName evidence="2">Uncharacterized protein</fullName>
    </submittedName>
</protein>
<comment type="caution">
    <text evidence="2">The sequence shown here is derived from an EMBL/GenBank/DDBJ whole genome shotgun (WGS) entry which is preliminary data.</text>
</comment>
<evidence type="ECO:0000313" key="3">
    <source>
        <dbReference type="Proteomes" id="UP000807716"/>
    </source>
</evidence>
<dbReference type="AlphaFoldDB" id="A0A9P6QJH7"/>
<sequence length="553" mass="58216">MTLTRAESLGTSTTTVTGSGSSSTPSQGLRVPSCPPKAGEDDRIEAIQATGYKRRGSEGANLAPLSKRPCQSLRPPTNDDVEEAGYEAGRNGQVRDQHYQHYVETPSNPEEGTPSPSGVQPSDNNPVLETLLRQNQQLQFAVGEIHKEMRRIAQEMEKLQRLIPRITPGRPLPAIAPYPVPVPVPAAARTTSAPVLPASARTTTAPAPATTAPAPTTSAPVLPAPARTTSAPILPAPVPTTSAPPLPASARTTTAPILPAPTPTTTAPILPAPTPTTSALLLPAPVPTTTAPAPTTTAPVLPAPARTTTAPIPPAPAPTITAPVLPAPAPTTSAPVLPTPAPTTPTPVLPAPAPATSAPVLPAPATAALAQVVASNDSDGDDEKDGESEHEPRDVPASAFTPVPAPIPALPLQPNIGGNSLGVPLSPTIEVKGRRAPLTVKELWMEQQEYRRARERRRPVNSQRTFTNRRNISRYIDHLVYSGKVATVEAAIAYVQNMRDRLEVANSTDKLWKYCKVLLRPIQLAQLEEVRQMTPEQRLAREVALAEAAQIAR</sequence>
<name>A0A9P6QJH7_9FUNG</name>
<evidence type="ECO:0000313" key="2">
    <source>
        <dbReference type="EMBL" id="KAG0270614.1"/>
    </source>
</evidence>
<feature type="compositionally biased region" description="Low complexity" evidence="1">
    <location>
        <begin position="8"/>
        <end position="24"/>
    </location>
</feature>
<feature type="region of interest" description="Disordered" evidence="1">
    <location>
        <begin position="199"/>
        <end position="224"/>
    </location>
</feature>
<feature type="compositionally biased region" description="Polar residues" evidence="1">
    <location>
        <begin position="105"/>
        <end position="126"/>
    </location>
</feature>
<proteinExistence type="predicted"/>
<feature type="region of interest" description="Disordered" evidence="1">
    <location>
        <begin position="1"/>
        <end position="126"/>
    </location>
</feature>
<dbReference type="Proteomes" id="UP000807716">
    <property type="component" value="Unassembled WGS sequence"/>
</dbReference>
<feature type="region of interest" description="Disordered" evidence="1">
    <location>
        <begin position="374"/>
        <end position="400"/>
    </location>
</feature>
<keyword evidence="3" id="KW-1185">Reference proteome</keyword>